<dbReference type="EMBL" id="CP058649">
    <property type="protein sequence ID" value="QUI24324.1"/>
    <property type="molecule type" value="Genomic_DNA"/>
</dbReference>
<dbReference type="PANTHER" id="PTHR32282">
    <property type="entry name" value="BINDING PROTEIN TRANSPEPTIDASE, PUTATIVE-RELATED"/>
    <property type="match status" value="1"/>
</dbReference>
<gene>
    <name evidence="28" type="ORF">HZI73_19375</name>
</gene>
<keyword evidence="19" id="KW-0472">Membrane</keyword>
<dbReference type="GO" id="GO:0006508">
    <property type="term" value="P:proteolysis"/>
    <property type="evidence" value="ECO:0007669"/>
    <property type="project" value="UniProtKB-KW"/>
</dbReference>
<evidence type="ECO:0000256" key="20">
    <source>
        <dbReference type="ARBA" id="ARBA00023251"/>
    </source>
</evidence>
<evidence type="ECO:0000256" key="17">
    <source>
        <dbReference type="ARBA" id="ARBA00022984"/>
    </source>
</evidence>
<comment type="similarity">
    <text evidence="4">In the C-terminal section; belongs to the transpeptidase family.</text>
</comment>
<evidence type="ECO:0000256" key="13">
    <source>
        <dbReference type="ARBA" id="ARBA00022692"/>
    </source>
</evidence>
<accession>A0A8J8MMP3</accession>
<dbReference type="InterPro" id="IPR001264">
    <property type="entry name" value="Glyco_trans_51"/>
</dbReference>
<reference evidence="28" key="1">
    <citation type="submission" date="2020-07" db="EMBL/GenBank/DDBJ databases">
        <title>Vallitalea pronyensis genome.</title>
        <authorList>
            <person name="Postec A."/>
        </authorList>
    </citation>
    <scope>NUCLEOTIDE SEQUENCE</scope>
    <source>
        <strain evidence="28">FatNI3</strain>
    </source>
</reference>
<dbReference type="RefSeq" id="WP_212695018.1">
    <property type="nucleotide sequence ID" value="NZ_CP058649.1"/>
</dbReference>
<keyword evidence="10" id="KW-0645">Protease</keyword>
<dbReference type="InterPro" id="IPR023346">
    <property type="entry name" value="Lysozyme-like_dom_sf"/>
</dbReference>
<evidence type="ECO:0000256" key="9">
    <source>
        <dbReference type="ARBA" id="ARBA00022645"/>
    </source>
</evidence>
<evidence type="ECO:0000256" key="10">
    <source>
        <dbReference type="ARBA" id="ARBA00022670"/>
    </source>
</evidence>
<evidence type="ECO:0000256" key="22">
    <source>
        <dbReference type="ARBA" id="ARBA00023316"/>
    </source>
</evidence>
<evidence type="ECO:0000256" key="23">
    <source>
        <dbReference type="ARBA" id="ARBA00034000"/>
    </source>
</evidence>
<evidence type="ECO:0000256" key="16">
    <source>
        <dbReference type="ARBA" id="ARBA00022968"/>
    </source>
</evidence>
<feature type="domain" description="Glycosyl transferase family 51" evidence="27">
    <location>
        <begin position="38"/>
        <end position="211"/>
    </location>
</feature>
<dbReference type="GO" id="GO:0005886">
    <property type="term" value="C:plasma membrane"/>
    <property type="evidence" value="ECO:0007669"/>
    <property type="project" value="UniProtKB-SubCell"/>
</dbReference>
<dbReference type="SUPFAM" id="SSF53955">
    <property type="entry name" value="Lysozyme-like"/>
    <property type="match status" value="1"/>
</dbReference>
<keyword evidence="9" id="KW-0121">Carboxypeptidase</keyword>
<evidence type="ECO:0000256" key="15">
    <source>
        <dbReference type="ARBA" id="ARBA00022960"/>
    </source>
</evidence>
<keyword evidence="14" id="KW-0378">Hydrolase</keyword>
<dbReference type="PANTHER" id="PTHR32282:SF11">
    <property type="entry name" value="PENICILLIN-BINDING PROTEIN 1B"/>
    <property type="match status" value="1"/>
</dbReference>
<keyword evidence="17" id="KW-0573">Peptidoglycan synthesis</keyword>
<dbReference type="GO" id="GO:0008360">
    <property type="term" value="P:regulation of cell shape"/>
    <property type="evidence" value="ECO:0007669"/>
    <property type="project" value="UniProtKB-KW"/>
</dbReference>
<dbReference type="GO" id="GO:0008955">
    <property type="term" value="F:peptidoglycan glycosyltransferase activity"/>
    <property type="evidence" value="ECO:0007669"/>
    <property type="project" value="UniProtKB-EC"/>
</dbReference>
<dbReference type="GO" id="GO:0071555">
    <property type="term" value="P:cell wall organization"/>
    <property type="evidence" value="ECO:0007669"/>
    <property type="project" value="UniProtKB-KW"/>
</dbReference>
<evidence type="ECO:0000256" key="14">
    <source>
        <dbReference type="ARBA" id="ARBA00022801"/>
    </source>
</evidence>
<comment type="function">
    <text evidence="1">Cell wall formation. Synthesis of cross-linked peptidoglycan from the lipid intermediates. The enzyme has a penicillin-insensitive transglycosylase N-terminal domain (formation of linear glycan strands) and a penicillin-sensitive transpeptidase C-terminal domain (cross-linking of the peptide subunits).</text>
</comment>
<dbReference type="Proteomes" id="UP000683246">
    <property type="component" value="Chromosome"/>
</dbReference>
<comment type="subcellular location">
    <subcellularLocation>
        <location evidence="2">Cell membrane</location>
        <topology evidence="2">Single-pass type II membrane protein</topology>
    </subcellularLocation>
</comment>
<evidence type="ECO:0000256" key="1">
    <source>
        <dbReference type="ARBA" id="ARBA00002624"/>
    </source>
</evidence>
<dbReference type="InterPro" id="IPR050396">
    <property type="entry name" value="Glycosyltr_51/Transpeptidase"/>
</dbReference>
<keyword evidence="12" id="KW-0808">Transferase</keyword>
<evidence type="ECO:0000256" key="25">
    <source>
        <dbReference type="ARBA" id="ARBA00049902"/>
    </source>
</evidence>
<evidence type="ECO:0000256" key="8">
    <source>
        <dbReference type="ARBA" id="ARBA00022475"/>
    </source>
</evidence>
<comment type="catalytic activity">
    <reaction evidence="23">
        <text>Preferential cleavage: (Ac)2-L-Lys-D-Ala-|-D-Ala. Also transpeptidation of peptidyl-alanyl moieties that are N-acyl substituents of D-alanine.</text>
        <dbReference type="EC" id="3.4.16.4"/>
    </reaction>
</comment>
<keyword evidence="15" id="KW-0133">Cell shape</keyword>
<keyword evidence="29" id="KW-1185">Reference proteome</keyword>
<evidence type="ECO:0000256" key="2">
    <source>
        <dbReference type="ARBA" id="ARBA00004401"/>
    </source>
</evidence>
<dbReference type="GO" id="GO:0046677">
    <property type="term" value="P:response to antibiotic"/>
    <property type="evidence" value="ECO:0007669"/>
    <property type="project" value="UniProtKB-KW"/>
</dbReference>
<dbReference type="EC" id="2.4.99.28" evidence="24"/>
<evidence type="ECO:0000256" key="12">
    <source>
        <dbReference type="ARBA" id="ARBA00022679"/>
    </source>
</evidence>
<dbReference type="Pfam" id="PF00912">
    <property type="entry name" value="Transgly"/>
    <property type="match status" value="1"/>
</dbReference>
<evidence type="ECO:0000256" key="21">
    <source>
        <dbReference type="ARBA" id="ARBA00023268"/>
    </source>
</evidence>
<evidence type="ECO:0000256" key="24">
    <source>
        <dbReference type="ARBA" id="ARBA00044770"/>
    </source>
</evidence>
<evidence type="ECO:0000313" key="29">
    <source>
        <dbReference type="Proteomes" id="UP000683246"/>
    </source>
</evidence>
<evidence type="ECO:0000256" key="5">
    <source>
        <dbReference type="ARBA" id="ARBA00007739"/>
    </source>
</evidence>
<dbReference type="GO" id="GO:0030288">
    <property type="term" value="C:outer membrane-bounded periplasmic space"/>
    <property type="evidence" value="ECO:0007669"/>
    <property type="project" value="TreeGrafter"/>
</dbReference>
<evidence type="ECO:0000256" key="4">
    <source>
        <dbReference type="ARBA" id="ARBA00007090"/>
    </source>
</evidence>
<protein>
    <recommendedName>
        <fullName evidence="7">Penicillin-binding protein 1A</fullName>
        <ecNumber evidence="24">2.4.99.28</ecNumber>
        <ecNumber evidence="6">3.4.16.4</ecNumber>
    </recommendedName>
</protein>
<comment type="pathway">
    <text evidence="26">Glycan biosynthesis.</text>
</comment>
<evidence type="ECO:0000256" key="19">
    <source>
        <dbReference type="ARBA" id="ARBA00023136"/>
    </source>
</evidence>
<evidence type="ECO:0000313" key="28">
    <source>
        <dbReference type="EMBL" id="QUI24324.1"/>
    </source>
</evidence>
<dbReference type="KEGG" id="vpy:HZI73_19375"/>
<keyword evidence="13" id="KW-0812">Transmembrane</keyword>
<evidence type="ECO:0000259" key="27">
    <source>
        <dbReference type="Pfam" id="PF00912"/>
    </source>
</evidence>
<keyword evidence="21" id="KW-0511">Multifunctional enzyme</keyword>
<comment type="pathway">
    <text evidence="3">Cell wall biogenesis; peptidoglycan biosynthesis.</text>
</comment>
<keyword evidence="18" id="KW-1133">Transmembrane helix</keyword>
<evidence type="ECO:0000256" key="26">
    <source>
        <dbReference type="ARBA" id="ARBA00060592"/>
    </source>
</evidence>
<dbReference type="UniPathway" id="UPA00219"/>
<keyword evidence="22" id="KW-0961">Cell wall biogenesis/degradation</keyword>
<comment type="similarity">
    <text evidence="5">In the N-terminal section; belongs to the glycosyltransferase 51 family.</text>
</comment>
<sequence length="218" mass="25241">MKNFYKKILFVTMACTILFMSYIHSYTPKHEIYDLNETLMHQIESHVPDYVSLDEVSQDLINATVAMEDKRFYRHIGFDPIAIVRAVLVDIRERRYVQGGSTITQQLAKNLFLNHKKSLNRKFQELIIASKLEQLFTKEEILEMYLNVIYYGSGAYGIGEACEIYFDKTPDELSLEESAMLVGIPPSPNRYNPIRNLAKAKQRQEVVLSVMAKKGYLN</sequence>
<keyword evidence="16" id="KW-0735">Signal-anchor</keyword>
<evidence type="ECO:0000256" key="3">
    <source>
        <dbReference type="ARBA" id="ARBA00004752"/>
    </source>
</evidence>
<dbReference type="GO" id="GO:0009002">
    <property type="term" value="F:serine-type D-Ala-D-Ala carboxypeptidase activity"/>
    <property type="evidence" value="ECO:0007669"/>
    <property type="project" value="UniProtKB-EC"/>
</dbReference>
<dbReference type="InterPro" id="IPR036950">
    <property type="entry name" value="PBP_transglycosylase"/>
</dbReference>
<evidence type="ECO:0000256" key="11">
    <source>
        <dbReference type="ARBA" id="ARBA00022676"/>
    </source>
</evidence>
<keyword evidence="20" id="KW-0046">Antibiotic resistance</keyword>
<dbReference type="GO" id="GO:0009252">
    <property type="term" value="P:peptidoglycan biosynthetic process"/>
    <property type="evidence" value="ECO:0007669"/>
    <property type="project" value="UniProtKB-UniPathway"/>
</dbReference>
<evidence type="ECO:0000256" key="6">
    <source>
        <dbReference type="ARBA" id="ARBA00012448"/>
    </source>
</evidence>
<name>A0A8J8MMP3_9FIRM</name>
<evidence type="ECO:0000256" key="7">
    <source>
        <dbReference type="ARBA" id="ARBA00018638"/>
    </source>
</evidence>
<keyword evidence="8" id="KW-1003">Cell membrane</keyword>
<proteinExistence type="inferred from homology"/>
<organism evidence="28 29">
    <name type="scientific">Vallitalea pronyensis</name>
    <dbReference type="NCBI Taxonomy" id="1348613"/>
    <lineage>
        <taxon>Bacteria</taxon>
        <taxon>Bacillati</taxon>
        <taxon>Bacillota</taxon>
        <taxon>Clostridia</taxon>
        <taxon>Lachnospirales</taxon>
        <taxon>Vallitaleaceae</taxon>
        <taxon>Vallitalea</taxon>
    </lineage>
</organism>
<evidence type="ECO:0000256" key="18">
    <source>
        <dbReference type="ARBA" id="ARBA00022989"/>
    </source>
</evidence>
<dbReference type="AlphaFoldDB" id="A0A8J8MMP3"/>
<dbReference type="EC" id="3.4.16.4" evidence="6"/>
<comment type="catalytic activity">
    <reaction evidence="25">
        <text>[GlcNAc-(1-&gt;4)-Mur2Ac(oyl-L-Ala-gamma-D-Glu-L-Lys-D-Ala-D-Ala)](n)-di-trans,octa-cis-undecaprenyl diphosphate + beta-D-GlcNAc-(1-&gt;4)-Mur2Ac(oyl-L-Ala-gamma-D-Glu-L-Lys-D-Ala-D-Ala)-di-trans,octa-cis-undecaprenyl diphosphate = [GlcNAc-(1-&gt;4)-Mur2Ac(oyl-L-Ala-gamma-D-Glu-L-Lys-D-Ala-D-Ala)](n+1)-di-trans,octa-cis-undecaprenyl diphosphate + di-trans,octa-cis-undecaprenyl diphosphate + H(+)</text>
        <dbReference type="Rhea" id="RHEA:23708"/>
        <dbReference type="Rhea" id="RHEA-COMP:9602"/>
        <dbReference type="Rhea" id="RHEA-COMP:9603"/>
        <dbReference type="ChEBI" id="CHEBI:15378"/>
        <dbReference type="ChEBI" id="CHEBI:58405"/>
        <dbReference type="ChEBI" id="CHEBI:60033"/>
        <dbReference type="ChEBI" id="CHEBI:78435"/>
        <dbReference type="EC" id="2.4.99.28"/>
    </reaction>
</comment>
<keyword evidence="11" id="KW-0328">Glycosyltransferase</keyword>
<dbReference type="Gene3D" id="1.10.3810.10">
    <property type="entry name" value="Biosynthetic peptidoglycan transglycosylase-like"/>
    <property type="match status" value="1"/>
</dbReference>
<dbReference type="FunFam" id="1.10.3810.10:FF:000001">
    <property type="entry name" value="Penicillin-binding protein 1A"/>
    <property type="match status" value="1"/>
</dbReference>